<feature type="region of interest" description="Disordered" evidence="1">
    <location>
        <begin position="22"/>
        <end position="54"/>
    </location>
</feature>
<gene>
    <name evidence="3" type="ORF">JOD17_001213</name>
</gene>
<comment type="caution">
    <text evidence="3">The sequence shown here is derived from an EMBL/GenBank/DDBJ whole genome shotgun (WGS) entry which is preliminary data.</text>
</comment>
<dbReference type="RefSeq" id="WP_204696217.1">
    <property type="nucleotide sequence ID" value="NZ_JAFBEC010000003.1"/>
</dbReference>
<dbReference type="InterPro" id="IPR027954">
    <property type="entry name" value="Transcobalamin-like_C"/>
</dbReference>
<reference evidence="3 4" key="1">
    <citation type="submission" date="2021-01" db="EMBL/GenBank/DDBJ databases">
        <title>Genomic Encyclopedia of Type Strains, Phase IV (KMG-IV): sequencing the most valuable type-strain genomes for metagenomic binning, comparative biology and taxonomic classification.</title>
        <authorList>
            <person name="Goeker M."/>
        </authorList>
    </citation>
    <scope>NUCLEOTIDE SEQUENCE [LARGE SCALE GENOMIC DNA]</scope>
    <source>
        <strain evidence="3 4">DSM 25540</strain>
    </source>
</reference>
<evidence type="ECO:0000259" key="2">
    <source>
        <dbReference type="Pfam" id="PF14478"/>
    </source>
</evidence>
<dbReference type="PROSITE" id="PS51257">
    <property type="entry name" value="PROKAR_LIPOPROTEIN"/>
    <property type="match status" value="1"/>
</dbReference>
<keyword evidence="4" id="KW-1185">Reference proteome</keyword>
<dbReference type="EMBL" id="JAFBEC010000003">
    <property type="protein sequence ID" value="MBM7632120.1"/>
    <property type="molecule type" value="Genomic_DNA"/>
</dbReference>
<evidence type="ECO:0000313" key="3">
    <source>
        <dbReference type="EMBL" id="MBM7632120.1"/>
    </source>
</evidence>
<dbReference type="Pfam" id="PF14478">
    <property type="entry name" value="DUF4430"/>
    <property type="match status" value="1"/>
</dbReference>
<feature type="domain" description="Transcobalamin-like C-terminal" evidence="2">
    <location>
        <begin position="79"/>
        <end position="145"/>
    </location>
</feature>
<proteinExistence type="predicted"/>
<evidence type="ECO:0000256" key="1">
    <source>
        <dbReference type="SAM" id="MobiDB-lite"/>
    </source>
</evidence>
<sequence>MFKKWLAVGVVVTLLVGCATDEEAPEEQELEPVEEAEDEATTDDETATDATEETYEATIILTEDGEEVIEESTVEFSEGDNLMEVMDEYFELSTDADQTFIEGINGYDSNEADGYFWTYTVNEEEIFEGAADYELEPEDEVHFDFAEW</sequence>
<dbReference type="Gene3D" id="2.170.130.30">
    <property type="match status" value="1"/>
</dbReference>
<protein>
    <recommendedName>
        <fullName evidence="2">Transcobalamin-like C-terminal domain-containing protein</fullName>
    </recommendedName>
</protein>
<accession>A0ABS2P9P0</accession>
<dbReference type="Proteomes" id="UP000741863">
    <property type="component" value="Unassembled WGS sequence"/>
</dbReference>
<organism evidence="3 4">
    <name type="scientific">Geomicrobium sediminis</name>
    <dbReference type="NCBI Taxonomy" id="1347788"/>
    <lineage>
        <taxon>Bacteria</taxon>
        <taxon>Bacillati</taxon>
        <taxon>Bacillota</taxon>
        <taxon>Bacilli</taxon>
        <taxon>Bacillales</taxon>
        <taxon>Geomicrobium</taxon>
    </lineage>
</organism>
<name>A0ABS2P9P0_9BACL</name>
<evidence type="ECO:0000313" key="4">
    <source>
        <dbReference type="Proteomes" id="UP000741863"/>
    </source>
</evidence>